<reference evidence="2 3" key="1">
    <citation type="journal article" date="2021" name="Elife">
        <title>Chloroplast acquisition without the gene transfer in kleptoplastic sea slugs, Plakobranchus ocellatus.</title>
        <authorList>
            <person name="Maeda T."/>
            <person name="Takahashi S."/>
            <person name="Yoshida T."/>
            <person name="Shimamura S."/>
            <person name="Takaki Y."/>
            <person name="Nagai Y."/>
            <person name="Toyoda A."/>
            <person name="Suzuki Y."/>
            <person name="Arimoto A."/>
            <person name="Ishii H."/>
            <person name="Satoh N."/>
            <person name="Nishiyama T."/>
            <person name="Hasebe M."/>
            <person name="Maruyama T."/>
            <person name="Minagawa J."/>
            <person name="Obokata J."/>
            <person name="Shigenobu S."/>
        </authorList>
    </citation>
    <scope>NUCLEOTIDE SEQUENCE [LARGE SCALE GENOMIC DNA]</scope>
</reference>
<name>A0AAV3Z621_9GAST</name>
<sequence length="161" mass="18367">MDYNATFSKLRNKTARRSSGYLRSLHRLPTKYVKDCGFVPIALINTAAVIEKNIRTKEIFQTQGTPSKAYATLNQLRNGQLCRINRNLTVHDAVETMKLVLISLPEPLVPEDVCDALIKASQENSVDQYEKILAKFRMKSPLSFGILHFMMILLKKACCFW</sequence>
<evidence type="ECO:0000313" key="3">
    <source>
        <dbReference type="Proteomes" id="UP000735302"/>
    </source>
</evidence>
<evidence type="ECO:0000259" key="1">
    <source>
        <dbReference type="PROSITE" id="PS50238"/>
    </source>
</evidence>
<keyword evidence="3" id="KW-1185">Reference proteome</keyword>
<accession>A0AAV3Z621</accession>
<organism evidence="2 3">
    <name type="scientific">Plakobranchus ocellatus</name>
    <dbReference type="NCBI Taxonomy" id="259542"/>
    <lineage>
        <taxon>Eukaryota</taxon>
        <taxon>Metazoa</taxon>
        <taxon>Spiralia</taxon>
        <taxon>Lophotrochozoa</taxon>
        <taxon>Mollusca</taxon>
        <taxon>Gastropoda</taxon>
        <taxon>Heterobranchia</taxon>
        <taxon>Euthyneura</taxon>
        <taxon>Panpulmonata</taxon>
        <taxon>Sacoglossa</taxon>
        <taxon>Placobranchoidea</taxon>
        <taxon>Plakobranchidae</taxon>
        <taxon>Plakobranchus</taxon>
    </lineage>
</organism>
<comment type="caution">
    <text evidence="2">The sequence shown here is derived from an EMBL/GenBank/DDBJ whole genome shotgun (WGS) entry which is preliminary data.</text>
</comment>
<dbReference type="InterPro" id="IPR008936">
    <property type="entry name" value="Rho_GTPase_activation_prot"/>
</dbReference>
<dbReference type="Gene3D" id="1.10.555.10">
    <property type="entry name" value="Rho GTPase activation protein"/>
    <property type="match status" value="1"/>
</dbReference>
<dbReference type="EMBL" id="BLXT01001969">
    <property type="protein sequence ID" value="GFN89966.1"/>
    <property type="molecule type" value="Genomic_DNA"/>
</dbReference>
<dbReference type="PROSITE" id="PS50238">
    <property type="entry name" value="RHOGAP"/>
    <property type="match status" value="1"/>
</dbReference>
<protein>
    <submittedName>
        <fullName evidence="2">Rho GTPase-activating protein 11a</fullName>
    </submittedName>
</protein>
<dbReference type="SUPFAM" id="SSF48350">
    <property type="entry name" value="GTPase activation domain, GAP"/>
    <property type="match status" value="1"/>
</dbReference>
<dbReference type="AlphaFoldDB" id="A0AAV3Z621"/>
<gene>
    <name evidence="2" type="ORF">PoB_001647200</name>
</gene>
<feature type="domain" description="Rho-GAP" evidence="1">
    <location>
        <begin position="23"/>
        <end position="161"/>
    </location>
</feature>
<proteinExistence type="predicted"/>
<dbReference type="Proteomes" id="UP000735302">
    <property type="component" value="Unassembled WGS sequence"/>
</dbReference>
<evidence type="ECO:0000313" key="2">
    <source>
        <dbReference type="EMBL" id="GFN89966.1"/>
    </source>
</evidence>
<dbReference type="GO" id="GO:0007165">
    <property type="term" value="P:signal transduction"/>
    <property type="evidence" value="ECO:0007669"/>
    <property type="project" value="InterPro"/>
</dbReference>
<dbReference type="Pfam" id="PF00620">
    <property type="entry name" value="RhoGAP"/>
    <property type="match status" value="1"/>
</dbReference>
<dbReference type="InterPro" id="IPR000198">
    <property type="entry name" value="RhoGAP_dom"/>
</dbReference>